<dbReference type="PANTHER" id="PTHR43155">
    <property type="entry name" value="CYCLIC DI-GMP PHOSPHODIESTERASE PA4108-RELATED"/>
    <property type="match status" value="1"/>
</dbReference>
<keyword evidence="1" id="KW-1133">Transmembrane helix</keyword>
<evidence type="ECO:0000259" key="2">
    <source>
        <dbReference type="PROSITE" id="PS51832"/>
    </source>
</evidence>
<evidence type="ECO:0000313" key="3">
    <source>
        <dbReference type="EMBL" id="KKM13720.1"/>
    </source>
</evidence>
<comment type="caution">
    <text evidence="3">The sequence shown here is derived from an EMBL/GenBank/DDBJ whole genome shotgun (WGS) entry which is preliminary data.</text>
</comment>
<feature type="transmembrane region" description="Helical" evidence="1">
    <location>
        <begin position="340"/>
        <end position="360"/>
    </location>
</feature>
<dbReference type="EMBL" id="LAZR01015316">
    <property type="protein sequence ID" value="KKM13720.1"/>
    <property type="molecule type" value="Genomic_DNA"/>
</dbReference>
<dbReference type="SMART" id="SM01080">
    <property type="entry name" value="CHASE2"/>
    <property type="match status" value="1"/>
</dbReference>
<feature type="transmembrane region" description="Helical" evidence="1">
    <location>
        <begin position="367"/>
        <end position="391"/>
    </location>
</feature>
<dbReference type="CDD" id="cd00077">
    <property type="entry name" value="HDc"/>
    <property type="match status" value="1"/>
</dbReference>
<dbReference type="AlphaFoldDB" id="A0A0F9KEI6"/>
<dbReference type="SUPFAM" id="SSF55781">
    <property type="entry name" value="GAF domain-like"/>
    <property type="match status" value="1"/>
</dbReference>
<gene>
    <name evidence="3" type="ORF">LCGC14_1713350</name>
</gene>
<keyword evidence="1" id="KW-0472">Membrane</keyword>
<dbReference type="PANTHER" id="PTHR43155:SF2">
    <property type="entry name" value="CYCLIC DI-GMP PHOSPHODIESTERASE PA4108"/>
    <property type="match status" value="1"/>
</dbReference>
<reference evidence="3" key="1">
    <citation type="journal article" date="2015" name="Nature">
        <title>Complex archaea that bridge the gap between prokaryotes and eukaryotes.</title>
        <authorList>
            <person name="Spang A."/>
            <person name="Saw J.H."/>
            <person name="Jorgensen S.L."/>
            <person name="Zaremba-Niedzwiedzka K."/>
            <person name="Martijn J."/>
            <person name="Lind A.E."/>
            <person name="van Eijk R."/>
            <person name="Schleper C."/>
            <person name="Guy L."/>
            <person name="Ettema T.J."/>
        </authorList>
    </citation>
    <scope>NUCLEOTIDE SEQUENCE</scope>
</reference>
<dbReference type="InterPro" id="IPR029016">
    <property type="entry name" value="GAF-like_dom_sf"/>
</dbReference>
<dbReference type="SUPFAM" id="SSF109604">
    <property type="entry name" value="HD-domain/PDEase-like"/>
    <property type="match status" value="1"/>
</dbReference>
<dbReference type="InterPro" id="IPR007890">
    <property type="entry name" value="CHASE2"/>
</dbReference>
<dbReference type="InterPro" id="IPR003018">
    <property type="entry name" value="GAF"/>
</dbReference>
<keyword evidence="1" id="KW-0812">Transmembrane</keyword>
<name>A0A0F9KEI6_9ZZZZ</name>
<dbReference type="SMART" id="SM00471">
    <property type="entry name" value="HDc"/>
    <property type="match status" value="1"/>
</dbReference>
<feature type="transmembrane region" description="Helical" evidence="1">
    <location>
        <begin position="397"/>
        <end position="420"/>
    </location>
</feature>
<accession>A0A0F9KEI6</accession>
<dbReference type="InterPro" id="IPR037522">
    <property type="entry name" value="HD_GYP_dom"/>
</dbReference>
<dbReference type="Pfam" id="PF13487">
    <property type="entry name" value="HD_5"/>
    <property type="match status" value="1"/>
</dbReference>
<sequence>MFNIKHIIKQNYYGFTWGFIIAAIISLLFLTGVFDRVEKLSYDWRIRHNTHKKNADVPKIAIIGITDEDMKLLGRWPWPRSRYAELIDYLKEGGASVIAFDMFFDLPDKEDPKNDKAFSDAARNADMTIFPSWSSTANLIRKKPVNGVYTGRLIENIKIISDSAKRVGHLNVFYDNDGVARRTPIQIASTDGKKRFMPLALAAFLEHKGIDQEFEFYPGNSLKVGELNIPLDSKSCMPINYIDFEKQVYIYQGTHAKWLEKIGQEKPITLYSFSNVSPHNEKRLPAEVFKDKIVFVGIATPGSEQDVHVTPFGRKFGIFIQANLLYNFLTGNFIIIPGPIYTLLIMTGLSIIIGISIFRIHIRGSTYVLLAGGLLLLSVITAIITFTGLVLFQKLNIMIDMMPFITMFLMHIGICLAVNLSSVSRESAMRDLELNLLLEVGEITTSKDESKEYSLNNFQEDIQLTSALAVPSKPPVEFLEPIKRITHCEAVALYILDDKTKDFKYNASTGLNAKKDESQRVASVVNKWIHSDGKPIWIENVSRHPDLALLNTHIRCFLGIPLIVKKHTIGILYLYNKLPSKLSPFSEFTSEELRLISSFTHQIAVAIENHRLYSEIHDIFLDYIKSIAAALDARDTYTHGHSRRVASFSVGIGKELGLSEGELEFIELSATIHDIGKIGIKEEVLNNPYRLTDEETEIIHSHAVKGSEILEPMTRLHVLMPGVRNHHERYDGKGYPDGLRGEETHLIARIIAVAEAYDAMTSNRVYRKALSHKVACQELEKGAGSQFDPKLAIAFINLMEKNPEMKNLKNEPEPETIFT</sequence>
<dbReference type="SMART" id="SM00065">
    <property type="entry name" value="GAF"/>
    <property type="match status" value="1"/>
</dbReference>
<dbReference type="PROSITE" id="PS51832">
    <property type="entry name" value="HD_GYP"/>
    <property type="match status" value="1"/>
</dbReference>
<dbReference type="Gene3D" id="1.10.3210.10">
    <property type="entry name" value="Hypothetical protein af1432"/>
    <property type="match status" value="1"/>
</dbReference>
<feature type="transmembrane region" description="Helical" evidence="1">
    <location>
        <begin position="12"/>
        <end position="34"/>
    </location>
</feature>
<dbReference type="InterPro" id="IPR003607">
    <property type="entry name" value="HD/PDEase_dom"/>
</dbReference>
<protein>
    <recommendedName>
        <fullName evidence="2">HD-GYP domain-containing protein</fullName>
    </recommendedName>
</protein>
<evidence type="ECO:0000256" key="1">
    <source>
        <dbReference type="SAM" id="Phobius"/>
    </source>
</evidence>
<organism evidence="3">
    <name type="scientific">marine sediment metagenome</name>
    <dbReference type="NCBI Taxonomy" id="412755"/>
    <lineage>
        <taxon>unclassified sequences</taxon>
        <taxon>metagenomes</taxon>
        <taxon>ecological metagenomes</taxon>
    </lineage>
</organism>
<proteinExistence type="predicted"/>
<feature type="domain" description="HD-GYP" evidence="2">
    <location>
        <begin position="616"/>
        <end position="811"/>
    </location>
</feature>
<dbReference type="Pfam" id="PF05226">
    <property type="entry name" value="CHASE2"/>
    <property type="match status" value="1"/>
</dbReference>
<dbReference type="Pfam" id="PF01590">
    <property type="entry name" value="GAF"/>
    <property type="match status" value="1"/>
</dbReference>
<dbReference type="Gene3D" id="3.30.450.40">
    <property type="match status" value="1"/>
</dbReference>